<keyword evidence="3" id="KW-1185">Reference proteome</keyword>
<feature type="region of interest" description="Disordered" evidence="1">
    <location>
        <begin position="78"/>
        <end position="99"/>
    </location>
</feature>
<dbReference type="EMBL" id="LIAE01010576">
    <property type="protein sequence ID" value="PAV58534.1"/>
    <property type="molecule type" value="Genomic_DNA"/>
</dbReference>
<feature type="compositionally biased region" description="Low complexity" evidence="1">
    <location>
        <begin position="84"/>
        <end position="96"/>
    </location>
</feature>
<reference evidence="2 3" key="1">
    <citation type="journal article" date="2017" name="Curr. Biol.">
        <title>Genome architecture and evolution of a unichromosomal asexual nematode.</title>
        <authorList>
            <person name="Fradin H."/>
            <person name="Zegar C."/>
            <person name="Gutwein M."/>
            <person name="Lucas J."/>
            <person name="Kovtun M."/>
            <person name="Corcoran D."/>
            <person name="Baugh L.R."/>
            <person name="Kiontke K."/>
            <person name="Gunsalus K."/>
            <person name="Fitch D.H."/>
            <person name="Piano F."/>
        </authorList>
    </citation>
    <scope>NUCLEOTIDE SEQUENCE [LARGE SCALE GENOMIC DNA]</scope>
    <source>
        <strain evidence="2">PF1309</strain>
    </source>
</reference>
<dbReference type="AlphaFoldDB" id="A0A2A2JA65"/>
<accession>A0A2A2JA65</accession>
<sequence>MFNAEHMQKLWAQLGVGSLPLLSMTSAASGGPNLQALQALQAQLMAAATATSNSSSSSSPAAAATAAAVAPSGLFPSLPPGILPNSTSPTTSNMTNEQVSIDRLFTSV</sequence>
<evidence type="ECO:0000313" key="2">
    <source>
        <dbReference type="EMBL" id="PAV58534.1"/>
    </source>
</evidence>
<gene>
    <name evidence="2" type="ORF">WR25_25184</name>
</gene>
<name>A0A2A2JA65_9BILA</name>
<evidence type="ECO:0000256" key="1">
    <source>
        <dbReference type="SAM" id="MobiDB-lite"/>
    </source>
</evidence>
<protein>
    <submittedName>
        <fullName evidence="2">Uncharacterized protein</fullName>
    </submittedName>
</protein>
<evidence type="ECO:0000313" key="3">
    <source>
        <dbReference type="Proteomes" id="UP000218231"/>
    </source>
</evidence>
<proteinExistence type="predicted"/>
<dbReference type="Proteomes" id="UP000218231">
    <property type="component" value="Unassembled WGS sequence"/>
</dbReference>
<comment type="caution">
    <text evidence="2">The sequence shown here is derived from an EMBL/GenBank/DDBJ whole genome shotgun (WGS) entry which is preliminary data.</text>
</comment>
<organism evidence="2 3">
    <name type="scientific">Diploscapter pachys</name>
    <dbReference type="NCBI Taxonomy" id="2018661"/>
    <lineage>
        <taxon>Eukaryota</taxon>
        <taxon>Metazoa</taxon>
        <taxon>Ecdysozoa</taxon>
        <taxon>Nematoda</taxon>
        <taxon>Chromadorea</taxon>
        <taxon>Rhabditida</taxon>
        <taxon>Rhabditina</taxon>
        <taxon>Rhabditomorpha</taxon>
        <taxon>Rhabditoidea</taxon>
        <taxon>Rhabditidae</taxon>
        <taxon>Diploscapter</taxon>
    </lineage>
</organism>